<evidence type="ECO:0000256" key="1">
    <source>
        <dbReference type="SAM" id="Phobius"/>
    </source>
</evidence>
<proteinExistence type="predicted"/>
<keyword evidence="1" id="KW-1133">Transmembrane helix</keyword>
<organism evidence="2 3">
    <name type="scientific">Diploptera punctata</name>
    <name type="common">Pacific beetle cockroach</name>
    <dbReference type="NCBI Taxonomy" id="6984"/>
    <lineage>
        <taxon>Eukaryota</taxon>
        <taxon>Metazoa</taxon>
        <taxon>Ecdysozoa</taxon>
        <taxon>Arthropoda</taxon>
        <taxon>Hexapoda</taxon>
        <taxon>Insecta</taxon>
        <taxon>Pterygota</taxon>
        <taxon>Neoptera</taxon>
        <taxon>Polyneoptera</taxon>
        <taxon>Dictyoptera</taxon>
        <taxon>Blattodea</taxon>
        <taxon>Blaberoidea</taxon>
        <taxon>Blaberidae</taxon>
        <taxon>Diplopterinae</taxon>
        <taxon>Diploptera</taxon>
    </lineage>
</organism>
<evidence type="ECO:0000313" key="3">
    <source>
        <dbReference type="Proteomes" id="UP001233999"/>
    </source>
</evidence>
<dbReference type="AlphaFoldDB" id="A0AAD8ET98"/>
<gene>
    <name evidence="2" type="ORF">L9F63_000364</name>
</gene>
<name>A0AAD8ET98_DIPPU</name>
<feature type="non-terminal residue" evidence="2">
    <location>
        <position position="1"/>
    </location>
</feature>
<feature type="non-terminal residue" evidence="2">
    <location>
        <position position="80"/>
    </location>
</feature>
<reference evidence="2" key="2">
    <citation type="submission" date="2023-05" db="EMBL/GenBank/DDBJ databases">
        <authorList>
            <person name="Fouks B."/>
        </authorList>
    </citation>
    <scope>NUCLEOTIDE SEQUENCE</scope>
    <source>
        <strain evidence="2">Stay&amp;Tobe</strain>
        <tissue evidence="2">Testes</tissue>
    </source>
</reference>
<dbReference type="EMBL" id="JASPKZ010000014">
    <property type="protein sequence ID" value="KAJ9601481.1"/>
    <property type="molecule type" value="Genomic_DNA"/>
</dbReference>
<keyword evidence="1" id="KW-0472">Membrane</keyword>
<keyword evidence="3" id="KW-1185">Reference proteome</keyword>
<protein>
    <submittedName>
        <fullName evidence="2">Uncharacterized protein</fullName>
    </submittedName>
</protein>
<keyword evidence="1" id="KW-0812">Transmembrane</keyword>
<dbReference type="Proteomes" id="UP001233999">
    <property type="component" value="Unassembled WGS sequence"/>
</dbReference>
<accession>A0AAD8ET98</accession>
<feature type="transmembrane region" description="Helical" evidence="1">
    <location>
        <begin position="62"/>
        <end position="78"/>
    </location>
</feature>
<sequence length="80" mass="9610">FLAEYARILFMRILFCVIFLGCGMRKIYFLYYIQYHVLKFITLCIGLPLNSISKKCLQSSKLFYLLYTLWILICFFSSDH</sequence>
<feature type="transmembrane region" description="Helical" evidence="1">
    <location>
        <begin position="9"/>
        <end position="27"/>
    </location>
</feature>
<comment type="caution">
    <text evidence="2">The sequence shown here is derived from an EMBL/GenBank/DDBJ whole genome shotgun (WGS) entry which is preliminary data.</text>
</comment>
<reference evidence="2" key="1">
    <citation type="journal article" date="2023" name="IScience">
        <title>Live-bearing cockroach genome reveals convergent evolutionary mechanisms linked to viviparity in insects and beyond.</title>
        <authorList>
            <person name="Fouks B."/>
            <person name="Harrison M.C."/>
            <person name="Mikhailova A.A."/>
            <person name="Marchal E."/>
            <person name="English S."/>
            <person name="Carruthers M."/>
            <person name="Jennings E.C."/>
            <person name="Chiamaka E.L."/>
            <person name="Frigard R.A."/>
            <person name="Pippel M."/>
            <person name="Attardo G.M."/>
            <person name="Benoit J.B."/>
            <person name="Bornberg-Bauer E."/>
            <person name="Tobe S.S."/>
        </authorList>
    </citation>
    <scope>NUCLEOTIDE SEQUENCE</scope>
    <source>
        <strain evidence="2">Stay&amp;Tobe</strain>
    </source>
</reference>
<evidence type="ECO:0000313" key="2">
    <source>
        <dbReference type="EMBL" id="KAJ9601481.1"/>
    </source>
</evidence>